<dbReference type="AlphaFoldDB" id="A0AAW1S896"/>
<proteinExistence type="inferred from homology"/>
<feature type="compositionally biased region" description="Low complexity" evidence="10">
    <location>
        <begin position="137"/>
        <end position="150"/>
    </location>
</feature>
<gene>
    <name evidence="12" type="ORF">WJX81_003516</name>
</gene>
<dbReference type="InterPro" id="IPR013883">
    <property type="entry name" value="TF_Iwr1_dom"/>
</dbReference>
<accession>A0AAW1S896</accession>
<evidence type="ECO:0000313" key="12">
    <source>
        <dbReference type="EMBL" id="KAK9842000.1"/>
    </source>
</evidence>
<keyword evidence="6" id="KW-0813">Transport</keyword>
<dbReference type="Proteomes" id="UP001445335">
    <property type="component" value="Unassembled WGS sequence"/>
</dbReference>
<comment type="similarity">
    <text evidence="4">Belongs to the IWR1/SLC7A6OS family.</text>
</comment>
<evidence type="ECO:0000259" key="11">
    <source>
        <dbReference type="Pfam" id="PF08574"/>
    </source>
</evidence>
<evidence type="ECO:0000313" key="13">
    <source>
        <dbReference type="Proteomes" id="UP001445335"/>
    </source>
</evidence>
<comment type="caution">
    <text evidence="12">The sequence shown here is derived from an EMBL/GenBank/DDBJ whole genome shotgun (WGS) entry which is preliminary data.</text>
</comment>
<feature type="compositionally biased region" description="Polar residues" evidence="10">
    <location>
        <begin position="151"/>
        <end position="161"/>
    </location>
</feature>
<dbReference type="PANTHER" id="PTHR31196">
    <property type="entry name" value="RNA POLYMERASE II NUCLEAR LOCALIZATION PROTEIN SLC7A6OS-RELATED"/>
    <property type="match status" value="1"/>
</dbReference>
<dbReference type="EMBL" id="JALJOU010000009">
    <property type="protein sequence ID" value="KAK9842000.1"/>
    <property type="molecule type" value="Genomic_DNA"/>
</dbReference>
<dbReference type="Pfam" id="PF08574">
    <property type="entry name" value="Iwr1"/>
    <property type="match status" value="1"/>
</dbReference>
<evidence type="ECO:0000256" key="8">
    <source>
        <dbReference type="ARBA" id="ARBA00022927"/>
    </source>
</evidence>
<dbReference type="InterPro" id="IPR040218">
    <property type="entry name" value="SLC7A6OS"/>
</dbReference>
<evidence type="ECO:0000256" key="9">
    <source>
        <dbReference type="ARBA" id="ARBA00023242"/>
    </source>
</evidence>
<sequence>MVASQQAEPALEAAEQGREAPGLENGTAFESAGLRVYDTVAPPDLRSQDERPSSQQPSDAETASGSFVYDYYRSAEEPAGSSPPEAPGGDIPVVQVLTPEGELAYMDDAPSSAADSEDSNAENHYTHEYPDEGECGSGSSDSVSSRSYTSNEGTASDSFEW</sequence>
<feature type="compositionally biased region" description="Polar residues" evidence="10">
    <location>
        <begin position="53"/>
        <end position="65"/>
    </location>
</feature>
<evidence type="ECO:0000256" key="3">
    <source>
        <dbReference type="ARBA" id="ARBA00004496"/>
    </source>
</evidence>
<evidence type="ECO:0000256" key="2">
    <source>
        <dbReference type="ARBA" id="ARBA00004123"/>
    </source>
</evidence>
<evidence type="ECO:0000256" key="7">
    <source>
        <dbReference type="ARBA" id="ARBA00022490"/>
    </source>
</evidence>
<evidence type="ECO:0000256" key="10">
    <source>
        <dbReference type="SAM" id="MobiDB-lite"/>
    </source>
</evidence>
<feature type="domain" description="Transcription factor Iwr1" evidence="11">
    <location>
        <begin position="66"/>
        <end position="132"/>
    </location>
</feature>
<evidence type="ECO:0000256" key="1">
    <source>
        <dbReference type="ARBA" id="ARBA00003202"/>
    </source>
</evidence>
<dbReference type="GO" id="GO:0005737">
    <property type="term" value="C:cytoplasm"/>
    <property type="evidence" value="ECO:0007669"/>
    <property type="project" value="UniProtKB-SubCell"/>
</dbReference>
<dbReference type="GO" id="GO:0015031">
    <property type="term" value="P:protein transport"/>
    <property type="evidence" value="ECO:0007669"/>
    <property type="project" value="UniProtKB-KW"/>
</dbReference>
<keyword evidence="8" id="KW-0653">Protein transport</keyword>
<keyword evidence="13" id="KW-1185">Reference proteome</keyword>
<name>A0AAW1S896_9CHLO</name>
<keyword evidence="7" id="KW-0963">Cytoplasm</keyword>
<feature type="compositionally biased region" description="Low complexity" evidence="10">
    <location>
        <begin position="77"/>
        <end position="89"/>
    </location>
</feature>
<comment type="function">
    <text evidence="1">Directs RNA polymerase II nuclear import.</text>
</comment>
<reference evidence="12 13" key="1">
    <citation type="journal article" date="2024" name="Nat. Commun.">
        <title>Phylogenomics reveals the evolutionary origins of lichenization in chlorophyte algae.</title>
        <authorList>
            <person name="Puginier C."/>
            <person name="Libourel C."/>
            <person name="Otte J."/>
            <person name="Skaloud P."/>
            <person name="Haon M."/>
            <person name="Grisel S."/>
            <person name="Petersen M."/>
            <person name="Berrin J.G."/>
            <person name="Delaux P.M."/>
            <person name="Dal Grande F."/>
            <person name="Keller J."/>
        </authorList>
    </citation>
    <scope>NUCLEOTIDE SEQUENCE [LARGE SCALE GENOMIC DNA]</scope>
    <source>
        <strain evidence="12 13">SAG 245.80</strain>
    </source>
</reference>
<evidence type="ECO:0000256" key="5">
    <source>
        <dbReference type="ARBA" id="ARBA00017036"/>
    </source>
</evidence>
<keyword evidence="9" id="KW-0539">Nucleus</keyword>
<organism evidence="12 13">
    <name type="scientific">Elliptochloris bilobata</name>
    <dbReference type="NCBI Taxonomy" id="381761"/>
    <lineage>
        <taxon>Eukaryota</taxon>
        <taxon>Viridiplantae</taxon>
        <taxon>Chlorophyta</taxon>
        <taxon>core chlorophytes</taxon>
        <taxon>Trebouxiophyceae</taxon>
        <taxon>Trebouxiophyceae incertae sedis</taxon>
        <taxon>Elliptochloris clade</taxon>
        <taxon>Elliptochloris</taxon>
    </lineage>
</organism>
<protein>
    <recommendedName>
        <fullName evidence="5">Probable RNA polymerase II nuclear localization protein SLC7A6OS</fullName>
    </recommendedName>
</protein>
<dbReference type="GO" id="GO:0005634">
    <property type="term" value="C:nucleus"/>
    <property type="evidence" value="ECO:0007669"/>
    <property type="project" value="UniProtKB-SubCell"/>
</dbReference>
<feature type="compositionally biased region" description="Low complexity" evidence="10">
    <location>
        <begin position="1"/>
        <end position="14"/>
    </location>
</feature>
<evidence type="ECO:0000256" key="4">
    <source>
        <dbReference type="ARBA" id="ARBA00010218"/>
    </source>
</evidence>
<feature type="region of interest" description="Disordered" evidence="10">
    <location>
        <begin position="1"/>
        <end position="161"/>
    </location>
</feature>
<evidence type="ECO:0000256" key="6">
    <source>
        <dbReference type="ARBA" id="ARBA00022448"/>
    </source>
</evidence>
<dbReference type="PANTHER" id="PTHR31196:SF2">
    <property type="entry name" value="RNA POLYMERASE II NUCLEAR LOCALIZATION PROTEIN SLC7A6OS-RELATED"/>
    <property type="match status" value="1"/>
</dbReference>
<comment type="subcellular location">
    <subcellularLocation>
        <location evidence="3">Cytoplasm</location>
    </subcellularLocation>
    <subcellularLocation>
        <location evidence="2">Nucleus</location>
    </subcellularLocation>
</comment>